<organism evidence="5 6">
    <name type="scientific">Sphingomonas rosea</name>
    <dbReference type="NCBI Taxonomy" id="335605"/>
    <lineage>
        <taxon>Bacteria</taxon>
        <taxon>Pseudomonadati</taxon>
        <taxon>Pseudomonadota</taxon>
        <taxon>Alphaproteobacteria</taxon>
        <taxon>Sphingomonadales</taxon>
        <taxon>Sphingomonadaceae</taxon>
        <taxon>Sphingomonas</taxon>
    </lineage>
</organism>
<feature type="transmembrane region" description="Helical" evidence="3">
    <location>
        <begin position="111"/>
        <end position="130"/>
    </location>
</feature>
<dbReference type="GO" id="GO:0016740">
    <property type="term" value="F:transferase activity"/>
    <property type="evidence" value="ECO:0007669"/>
    <property type="project" value="UniProtKB-KW"/>
</dbReference>
<gene>
    <name evidence="5" type="ORF">GCM10022281_25020</name>
</gene>
<dbReference type="InterPro" id="IPR003362">
    <property type="entry name" value="Bact_transf"/>
</dbReference>
<feature type="transmembrane region" description="Helical" evidence="3">
    <location>
        <begin position="21"/>
        <end position="43"/>
    </location>
</feature>
<dbReference type="RefSeq" id="WP_344697430.1">
    <property type="nucleotide sequence ID" value="NZ_BAABBR010000001.1"/>
</dbReference>
<feature type="domain" description="Bacterial sugar transferase" evidence="4">
    <location>
        <begin position="237"/>
        <end position="423"/>
    </location>
</feature>
<evidence type="ECO:0000259" key="4">
    <source>
        <dbReference type="Pfam" id="PF02397"/>
    </source>
</evidence>
<dbReference type="Proteomes" id="UP001424459">
    <property type="component" value="Unassembled WGS sequence"/>
</dbReference>
<keyword evidence="3" id="KW-0472">Membrane</keyword>
<feature type="transmembrane region" description="Helical" evidence="3">
    <location>
        <begin position="55"/>
        <end position="71"/>
    </location>
</feature>
<dbReference type="EMBL" id="BAABBR010000001">
    <property type="protein sequence ID" value="GAA4042832.1"/>
    <property type="molecule type" value="Genomic_DNA"/>
</dbReference>
<keyword evidence="5" id="KW-0808">Transferase</keyword>
<sequence length="429" mass="48547">MMMLETSPVKRVRRGGWLARRRVQLIGAILLAALVPFAVRLFFTPSSLWISSTNAFYANVVAVVIAFWLRLSVEPYPGIRSSLVIAPTCAVAHAVVLAFFFFTRLPYDRTAFVLGFLLHVAWFYVVYFLVQRRHMLQIGVVPVGSYRQLERMDQVGWIRLDGPDLEVARRCDAIVADFNADLSPEWERFLADAALAGLIVYQVKPLAESLTGRVEVDHLSENSFGSLVPARGYFYFKTVIDFVAAAIALPVLLPILLVAAAAIKFDDGGPVFFRQRRIGHRGRAFPVLKFRTMRVDAGSGSDARKLAMTGDFDPRITKVGAFLRKSRIDELPQIWNILVGQMSWIGPRPEAEVLSHWYVGDIPFYRYRHVVKPGITGWAQTNQGHVTSVDAINRKLQYDFYYIKYFSPFLDLLIVFKTLRTMLTGFGAR</sequence>
<protein>
    <submittedName>
        <fullName evidence="5">Sugar transferase</fullName>
    </submittedName>
</protein>
<evidence type="ECO:0000313" key="5">
    <source>
        <dbReference type="EMBL" id="GAA4042832.1"/>
    </source>
</evidence>
<keyword evidence="2" id="KW-0270">Exopolysaccharide synthesis</keyword>
<comment type="caution">
    <text evidence="5">The sequence shown here is derived from an EMBL/GenBank/DDBJ whole genome shotgun (WGS) entry which is preliminary data.</text>
</comment>
<accession>A0ABP7UGN5</accession>
<feature type="transmembrane region" description="Helical" evidence="3">
    <location>
        <begin position="83"/>
        <end position="105"/>
    </location>
</feature>
<evidence type="ECO:0000256" key="1">
    <source>
        <dbReference type="ARBA" id="ARBA00006464"/>
    </source>
</evidence>
<name>A0ABP7UGN5_9SPHN</name>
<proteinExistence type="inferred from homology"/>
<comment type="similarity">
    <text evidence="1">Belongs to the bacterial sugar transferase family.</text>
</comment>
<feature type="transmembrane region" description="Helical" evidence="3">
    <location>
        <begin position="239"/>
        <end position="263"/>
    </location>
</feature>
<keyword evidence="3" id="KW-0812">Transmembrane</keyword>
<evidence type="ECO:0000256" key="2">
    <source>
        <dbReference type="ARBA" id="ARBA00023169"/>
    </source>
</evidence>
<reference evidence="6" key="1">
    <citation type="journal article" date="2019" name="Int. J. Syst. Evol. Microbiol.">
        <title>The Global Catalogue of Microorganisms (GCM) 10K type strain sequencing project: providing services to taxonomists for standard genome sequencing and annotation.</title>
        <authorList>
            <consortium name="The Broad Institute Genomics Platform"/>
            <consortium name="The Broad Institute Genome Sequencing Center for Infectious Disease"/>
            <person name="Wu L."/>
            <person name="Ma J."/>
        </authorList>
    </citation>
    <scope>NUCLEOTIDE SEQUENCE [LARGE SCALE GENOMIC DNA]</scope>
    <source>
        <strain evidence="6">JCM 17564</strain>
    </source>
</reference>
<evidence type="ECO:0000256" key="3">
    <source>
        <dbReference type="SAM" id="Phobius"/>
    </source>
</evidence>
<keyword evidence="3" id="KW-1133">Transmembrane helix</keyword>
<dbReference type="PANTHER" id="PTHR30576">
    <property type="entry name" value="COLANIC BIOSYNTHESIS UDP-GLUCOSE LIPID CARRIER TRANSFERASE"/>
    <property type="match status" value="1"/>
</dbReference>
<evidence type="ECO:0000313" key="6">
    <source>
        <dbReference type="Proteomes" id="UP001424459"/>
    </source>
</evidence>
<keyword evidence="6" id="KW-1185">Reference proteome</keyword>
<dbReference type="Pfam" id="PF02397">
    <property type="entry name" value="Bac_transf"/>
    <property type="match status" value="1"/>
</dbReference>
<dbReference type="PANTHER" id="PTHR30576:SF0">
    <property type="entry name" value="UNDECAPRENYL-PHOSPHATE N-ACETYLGALACTOSAMINYL 1-PHOSPHATE TRANSFERASE-RELATED"/>
    <property type="match status" value="1"/>
</dbReference>